<reference evidence="2" key="1">
    <citation type="journal article" date="2023" name="G3 (Bethesda)">
        <title>Genome assembly and association tests identify interacting loci associated with vigor, precocity, and sex in interspecific pistachio rootstocks.</title>
        <authorList>
            <person name="Palmer W."/>
            <person name="Jacygrad E."/>
            <person name="Sagayaradj S."/>
            <person name="Cavanaugh K."/>
            <person name="Han R."/>
            <person name="Bertier L."/>
            <person name="Beede B."/>
            <person name="Kafkas S."/>
            <person name="Golino D."/>
            <person name="Preece J."/>
            <person name="Michelmore R."/>
        </authorList>
    </citation>
    <scope>NUCLEOTIDE SEQUENCE [LARGE SCALE GENOMIC DNA]</scope>
</reference>
<accession>A0ACC1AAC5</accession>
<comment type="caution">
    <text evidence="1">The sequence shown here is derived from an EMBL/GenBank/DDBJ whole genome shotgun (WGS) entry which is preliminary data.</text>
</comment>
<keyword evidence="2" id="KW-1185">Reference proteome</keyword>
<sequence length="462" mass="52780">MDFMAILTSLVGMLAVIWLSWKVKKSRNINATLPPGPCGLPLVGYLPFLGTHLHRKFTELGEVYGPIYKLWLGNKLCVVVSSPSLVKEVVRDNDIVFANRDTSIAARAITYDANDIGWCPYGAEWRKLRKIFVGKMMSNASIDACYTLRKREIKNTIRDVYRNRIGKTVDIGELSTATSINVVQNMLWGASFELGQKGTNLGVELRKMLAELMVLLGTPNLSDIFPVLSWLDIQGIERKTKHILSWFEKIVYSAIEQRTNMVNDEQKDFLQFLLDLKEHEDRESSITIIQLKALLMDIIVGGTDTSTTMVEWTMAELLQHQEIMRKVQQELAEVVGMFSSVEEFHLRRVMLNVWAIHRDPALWENPLEFKPERFLDDPEKFDYLGNNFKYVPFGSGRRMCAGIPLAERVLMFILASLLHSFEWKLPDGAELNLTEKFGIVIKKSEPLIAIPTPRLSNSELYY</sequence>
<name>A0ACC1AAC5_9ROSI</name>
<evidence type="ECO:0000313" key="2">
    <source>
        <dbReference type="Proteomes" id="UP001164250"/>
    </source>
</evidence>
<dbReference type="EMBL" id="CM047908">
    <property type="protein sequence ID" value="KAJ0083126.1"/>
    <property type="molecule type" value="Genomic_DNA"/>
</dbReference>
<dbReference type="Proteomes" id="UP001164250">
    <property type="component" value="Chromosome 12"/>
</dbReference>
<gene>
    <name evidence="1" type="ORF">Patl1_11935</name>
</gene>
<protein>
    <submittedName>
        <fullName evidence="1">Uncharacterized protein</fullName>
    </submittedName>
</protein>
<evidence type="ECO:0000313" key="1">
    <source>
        <dbReference type="EMBL" id="KAJ0083126.1"/>
    </source>
</evidence>
<organism evidence="1 2">
    <name type="scientific">Pistacia atlantica</name>
    <dbReference type="NCBI Taxonomy" id="434234"/>
    <lineage>
        <taxon>Eukaryota</taxon>
        <taxon>Viridiplantae</taxon>
        <taxon>Streptophyta</taxon>
        <taxon>Embryophyta</taxon>
        <taxon>Tracheophyta</taxon>
        <taxon>Spermatophyta</taxon>
        <taxon>Magnoliopsida</taxon>
        <taxon>eudicotyledons</taxon>
        <taxon>Gunneridae</taxon>
        <taxon>Pentapetalae</taxon>
        <taxon>rosids</taxon>
        <taxon>malvids</taxon>
        <taxon>Sapindales</taxon>
        <taxon>Anacardiaceae</taxon>
        <taxon>Pistacia</taxon>
    </lineage>
</organism>
<proteinExistence type="predicted"/>